<evidence type="ECO:0000313" key="2">
    <source>
        <dbReference type="Proteomes" id="UP001152519"/>
    </source>
</evidence>
<sequence>MYVLVPDDPVFFAKFQSLEEPLLGSLYMLHSAGPESDDERVIADAYDSWLQVLLKLPLWFDSHTAGTSTGTPAGYVLYGPRGDQLTSLYPIEVTAVDLGHLTACRDLFTVVRAGVPEQGMGLADTFRRVMEVLLLLPPDALLGTLRHVVPGETVVPVTLPAEQETEYRRFCEDIVTILSSGDAFAYRSHRAMYP</sequence>
<dbReference type="AlphaFoldDB" id="A0A9W4GNL9"/>
<evidence type="ECO:0000313" key="1">
    <source>
        <dbReference type="EMBL" id="CAG6390687.1"/>
    </source>
</evidence>
<reference evidence="1" key="1">
    <citation type="submission" date="2021-05" db="EMBL/GenBank/DDBJ databases">
        <authorList>
            <person name="Arsene-Ploetze F."/>
        </authorList>
    </citation>
    <scope>NUCLEOTIDE SEQUENCE</scope>
    <source>
        <strain evidence="1">DSM 42138</strain>
    </source>
</reference>
<proteinExistence type="predicted"/>
<dbReference type="Proteomes" id="UP001152519">
    <property type="component" value="Unassembled WGS sequence"/>
</dbReference>
<comment type="caution">
    <text evidence="1">The sequence shown here is derived from an EMBL/GenBank/DDBJ whole genome shotgun (WGS) entry which is preliminary data.</text>
</comment>
<dbReference type="RefSeq" id="WP_251483642.1">
    <property type="nucleotide sequence ID" value="NZ_CAJSLV010000001.1"/>
</dbReference>
<organism evidence="1 2">
    <name type="scientific">Actinacidiphila cocklensis</name>
    <dbReference type="NCBI Taxonomy" id="887465"/>
    <lineage>
        <taxon>Bacteria</taxon>
        <taxon>Bacillati</taxon>
        <taxon>Actinomycetota</taxon>
        <taxon>Actinomycetes</taxon>
        <taxon>Kitasatosporales</taxon>
        <taxon>Streptomycetaceae</taxon>
        <taxon>Actinacidiphila</taxon>
    </lineage>
</organism>
<gene>
    <name evidence="1" type="ORF">SCOCK_10155</name>
</gene>
<name>A0A9W4GNL9_9ACTN</name>
<protein>
    <submittedName>
        <fullName evidence="1">Uncharacterized protein</fullName>
    </submittedName>
</protein>
<accession>A0A9W4GNL9</accession>
<keyword evidence="2" id="KW-1185">Reference proteome</keyword>
<dbReference type="EMBL" id="CAJSLV010000001">
    <property type="protein sequence ID" value="CAG6390687.1"/>
    <property type="molecule type" value="Genomic_DNA"/>
</dbReference>